<keyword evidence="1" id="KW-0732">Signal</keyword>
<keyword evidence="3" id="KW-1185">Reference proteome</keyword>
<evidence type="ECO:0000313" key="2">
    <source>
        <dbReference type="EMBL" id="KAL2050982.1"/>
    </source>
</evidence>
<evidence type="ECO:0000313" key="3">
    <source>
        <dbReference type="Proteomes" id="UP001590951"/>
    </source>
</evidence>
<feature type="signal peptide" evidence="1">
    <location>
        <begin position="1"/>
        <end position="18"/>
    </location>
</feature>
<gene>
    <name evidence="2" type="ORF">ABVK25_008728</name>
</gene>
<sequence>MQFQSIIAVLAMAVAVTAAPSPNPPSPPPQCEAGQTTACCPSTFTGGEVPIGVTCTVVSLLNILNPSCPSTQQLACCNTGTQQNNVIAIGTVCAPISV</sequence>
<proteinExistence type="predicted"/>
<reference evidence="2 3" key="1">
    <citation type="submission" date="2024-09" db="EMBL/GenBank/DDBJ databases">
        <title>Rethinking Asexuality: The Enigmatic Case of Functional Sexual Genes in Lepraria (Stereocaulaceae).</title>
        <authorList>
            <person name="Doellman M."/>
            <person name="Sun Y."/>
            <person name="Barcenas-Pena A."/>
            <person name="Lumbsch H.T."/>
            <person name="Grewe F."/>
        </authorList>
    </citation>
    <scope>NUCLEOTIDE SEQUENCE [LARGE SCALE GENOMIC DNA]</scope>
    <source>
        <strain evidence="2 3">Grewe 0041</strain>
    </source>
</reference>
<evidence type="ECO:0008006" key="4">
    <source>
        <dbReference type="Google" id="ProtNLM"/>
    </source>
</evidence>
<evidence type="ECO:0000256" key="1">
    <source>
        <dbReference type="SAM" id="SignalP"/>
    </source>
</evidence>
<dbReference type="EMBL" id="JBHFEH010000040">
    <property type="protein sequence ID" value="KAL2050982.1"/>
    <property type="molecule type" value="Genomic_DNA"/>
</dbReference>
<feature type="chain" id="PRO_5047168843" description="Hydrophobin" evidence="1">
    <location>
        <begin position="19"/>
        <end position="98"/>
    </location>
</feature>
<accession>A0ABR4AZA0</accession>
<organism evidence="2 3">
    <name type="scientific">Lepraria finkii</name>
    <dbReference type="NCBI Taxonomy" id="1340010"/>
    <lineage>
        <taxon>Eukaryota</taxon>
        <taxon>Fungi</taxon>
        <taxon>Dikarya</taxon>
        <taxon>Ascomycota</taxon>
        <taxon>Pezizomycotina</taxon>
        <taxon>Lecanoromycetes</taxon>
        <taxon>OSLEUM clade</taxon>
        <taxon>Lecanoromycetidae</taxon>
        <taxon>Lecanorales</taxon>
        <taxon>Lecanorineae</taxon>
        <taxon>Stereocaulaceae</taxon>
        <taxon>Lepraria</taxon>
    </lineage>
</organism>
<comment type="caution">
    <text evidence="2">The sequence shown here is derived from an EMBL/GenBank/DDBJ whole genome shotgun (WGS) entry which is preliminary data.</text>
</comment>
<dbReference type="Proteomes" id="UP001590951">
    <property type="component" value="Unassembled WGS sequence"/>
</dbReference>
<name>A0ABR4AZA0_9LECA</name>
<protein>
    <recommendedName>
        <fullName evidence="4">Hydrophobin</fullName>
    </recommendedName>
</protein>